<dbReference type="OrthoDB" id="679082at2"/>
<reference evidence="1 2" key="1">
    <citation type="submission" date="2019-03" db="EMBL/GenBank/DDBJ databases">
        <title>Genomic Encyclopedia of Type Strains, Phase III (KMG-III): the genomes of soil and plant-associated and newly described type strains.</title>
        <authorList>
            <person name="Whitman W."/>
        </authorList>
    </citation>
    <scope>NUCLEOTIDE SEQUENCE [LARGE SCALE GENOMIC DNA]</scope>
    <source>
        <strain evidence="1 2">CGMCC 1.12801</strain>
    </source>
</reference>
<evidence type="ECO:0000313" key="1">
    <source>
        <dbReference type="EMBL" id="TDS13855.1"/>
    </source>
</evidence>
<accession>A0A4R7D2M5</accession>
<proteinExistence type="predicted"/>
<dbReference type="EMBL" id="SNZV01000004">
    <property type="protein sequence ID" value="TDS13855.1"/>
    <property type="molecule type" value="Genomic_DNA"/>
</dbReference>
<comment type="caution">
    <text evidence="1">The sequence shown here is derived from an EMBL/GenBank/DDBJ whole genome shotgun (WGS) entry which is preliminary data.</text>
</comment>
<keyword evidence="2" id="KW-1185">Reference proteome</keyword>
<protein>
    <submittedName>
        <fullName evidence="1">Uncharacterized protein</fullName>
    </submittedName>
</protein>
<organism evidence="1 2">
    <name type="scientific">Sphingobacterium paludis</name>
    <dbReference type="NCBI Taxonomy" id="1476465"/>
    <lineage>
        <taxon>Bacteria</taxon>
        <taxon>Pseudomonadati</taxon>
        <taxon>Bacteroidota</taxon>
        <taxon>Sphingobacteriia</taxon>
        <taxon>Sphingobacteriales</taxon>
        <taxon>Sphingobacteriaceae</taxon>
        <taxon>Sphingobacterium</taxon>
    </lineage>
</organism>
<sequence length="85" mass="9765">MAKLTLHEQVKKGTVAVKALRLKRLKNGLPFMINVKGMEEKCCYLEYPDGNIHRVKRSSKGNDFDIIEILDQTQAMALKSRFQLD</sequence>
<dbReference type="RefSeq" id="WP_133640161.1">
    <property type="nucleotide sequence ID" value="NZ_SNZV01000004.1"/>
</dbReference>
<dbReference type="Proteomes" id="UP000294752">
    <property type="component" value="Unassembled WGS sequence"/>
</dbReference>
<evidence type="ECO:0000313" key="2">
    <source>
        <dbReference type="Proteomes" id="UP000294752"/>
    </source>
</evidence>
<dbReference type="AlphaFoldDB" id="A0A4R7D2M5"/>
<name>A0A4R7D2M5_9SPHI</name>
<gene>
    <name evidence="1" type="ORF">B0I21_104181</name>
</gene>